<name>A0ABY1PSQ5_9BACT</name>
<sequence length="34" mass="4187">MIYEALWCHLREPMKDSLDKVDLLEENKKRHVFV</sequence>
<dbReference type="Proteomes" id="UP001158067">
    <property type="component" value="Unassembled WGS sequence"/>
</dbReference>
<comment type="caution">
    <text evidence="1">The sequence shown here is derived from an EMBL/GenBank/DDBJ whole genome shotgun (WGS) entry which is preliminary data.</text>
</comment>
<protein>
    <submittedName>
        <fullName evidence="1">Uncharacterized protein</fullName>
    </submittedName>
</protein>
<gene>
    <name evidence="1" type="ORF">SAMN06265222_101985</name>
</gene>
<proteinExistence type="predicted"/>
<dbReference type="EMBL" id="FXUG01000001">
    <property type="protein sequence ID" value="SMP43735.1"/>
    <property type="molecule type" value="Genomic_DNA"/>
</dbReference>
<evidence type="ECO:0000313" key="1">
    <source>
        <dbReference type="EMBL" id="SMP43735.1"/>
    </source>
</evidence>
<organism evidence="1 2">
    <name type="scientific">Neorhodopirellula lusitana</name>
    <dbReference type="NCBI Taxonomy" id="445327"/>
    <lineage>
        <taxon>Bacteria</taxon>
        <taxon>Pseudomonadati</taxon>
        <taxon>Planctomycetota</taxon>
        <taxon>Planctomycetia</taxon>
        <taxon>Pirellulales</taxon>
        <taxon>Pirellulaceae</taxon>
        <taxon>Neorhodopirellula</taxon>
    </lineage>
</organism>
<keyword evidence="2" id="KW-1185">Reference proteome</keyword>
<reference evidence="1 2" key="1">
    <citation type="submission" date="2017-05" db="EMBL/GenBank/DDBJ databases">
        <authorList>
            <person name="Varghese N."/>
            <person name="Submissions S."/>
        </authorList>
    </citation>
    <scope>NUCLEOTIDE SEQUENCE [LARGE SCALE GENOMIC DNA]</scope>
    <source>
        <strain evidence="1 2">DSM 25457</strain>
    </source>
</reference>
<evidence type="ECO:0000313" key="2">
    <source>
        <dbReference type="Proteomes" id="UP001158067"/>
    </source>
</evidence>
<accession>A0ABY1PSQ5</accession>